<evidence type="ECO:0000256" key="1">
    <source>
        <dbReference type="SAM" id="MobiDB-lite"/>
    </source>
</evidence>
<organism evidence="2 3">
    <name type="scientific">Daphnia sinensis</name>
    <dbReference type="NCBI Taxonomy" id="1820382"/>
    <lineage>
        <taxon>Eukaryota</taxon>
        <taxon>Metazoa</taxon>
        <taxon>Ecdysozoa</taxon>
        <taxon>Arthropoda</taxon>
        <taxon>Crustacea</taxon>
        <taxon>Branchiopoda</taxon>
        <taxon>Diplostraca</taxon>
        <taxon>Cladocera</taxon>
        <taxon>Anomopoda</taxon>
        <taxon>Daphniidae</taxon>
        <taxon>Daphnia</taxon>
        <taxon>Daphnia similis group</taxon>
    </lineage>
</organism>
<protein>
    <submittedName>
        <fullName evidence="2">Uncharacterized protein</fullName>
    </submittedName>
</protein>
<dbReference type="EMBL" id="WJBH02000001">
    <property type="protein sequence ID" value="KAI9565632.1"/>
    <property type="molecule type" value="Genomic_DNA"/>
</dbReference>
<keyword evidence="3" id="KW-1185">Reference proteome</keyword>
<reference evidence="2 3" key="1">
    <citation type="submission" date="2022-05" db="EMBL/GenBank/DDBJ databases">
        <title>A multi-omics perspective on studying reproductive biology in Daphnia sinensis.</title>
        <authorList>
            <person name="Jia J."/>
        </authorList>
    </citation>
    <scope>NUCLEOTIDE SEQUENCE [LARGE SCALE GENOMIC DNA]</scope>
    <source>
        <strain evidence="2 3">WSL</strain>
    </source>
</reference>
<feature type="region of interest" description="Disordered" evidence="1">
    <location>
        <begin position="1"/>
        <end position="34"/>
    </location>
</feature>
<evidence type="ECO:0000313" key="3">
    <source>
        <dbReference type="Proteomes" id="UP000820818"/>
    </source>
</evidence>
<name>A0AAD5L414_9CRUS</name>
<accession>A0AAD5L414</accession>
<evidence type="ECO:0000313" key="2">
    <source>
        <dbReference type="EMBL" id="KAI9565632.1"/>
    </source>
</evidence>
<comment type="caution">
    <text evidence="2">The sequence shown here is derived from an EMBL/GenBank/DDBJ whole genome shotgun (WGS) entry which is preliminary data.</text>
</comment>
<feature type="compositionally biased region" description="Pro residues" evidence="1">
    <location>
        <begin position="16"/>
        <end position="34"/>
    </location>
</feature>
<sequence length="96" mass="10230">MVVSPGSIPATSKFPYLPPSLPPSRPPSRPSSRPPCPPVPIVPYACMCVIIQDSSTSSTLKICFNCSSARYASTIPAQDMLHLNASKKPPINKGHL</sequence>
<gene>
    <name evidence="2" type="ORF">GHT06_009424</name>
</gene>
<dbReference type="AlphaFoldDB" id="A0AAD5L414"/>
<dbReference type="Proteomes" id="UP000820818">
    <property type="component" value="Linkage Group LG1"/>
</dbReference>
<proteinExistence type="predicted"/>